<dbReference type="PANTHER" id="PTHR22916:SF3">
    <property type="entry name" value="UDP-GLCNAC:BETAGAL BETA-1,3-N-ACETYLGLUCOSAMINYLTRANSFERASE-LIKE PROTEIN 1"/>
    <property type="match status" value="1"/>
</dbReference>
<sequence>MRITIITVCFNRKATIEKAIKSVLEQNYHDIEYIIIDGNSTDGTKEIIESYRDKICKFVSEPDSGMYDAINKGLKLATGDVIGLMHSDDEFYDKKAVGRIAARFNADPGIDGVYGDGVYVSNDKDERLIRDRIGGVFSLKKIKEGWLPLHPTVYLKKTIIDNNGAYNLDFKIASDTEFLLRYLYKYKIKMSYIDSYIVRMRMGGMSTSFKTAFEVLYEDYKIYKFHGLAAILAVFLKKTIALRQYMLHL</sequence>
<feature type="domain" description="Glycosyltransferase 2-like" evidence="1">
    <location>
        <begin position="4"/>
        <end position="133"/>
    </location>
</feature>
<dbReference type="Gene3D" id="3.90.550.10">
    <property type="entry name" value="Spore Coat Polysaccharide Biosynthesis Protein SpsA, Chain A"/>
    <property type="match status" value="1"/>
</dbReference>
<dbReference type="GO" id="GO:0016758">
    <property type="term" value="F:hexosyltransferase activity"/>
    <property type="evidence" value="ECO:0007669"/>
    <property type="project" value="UniProtKB-ARBA"/>
</dbReference>
<accession>A0A1M7IQ02</accession>
<proteinExistence type="predicted"/>
<dbReference type="Pfam" id="PF00535">
    <property type="entry name" value="Glycos_transf_2"/>
    <property type="match status" value="1"/>
</dbReference>
<dbReference type="SUPFAM" id="SSF53448">
    <property type="entry name" value="Nucleotide-diphospho-sugar transferases"/>
    <property type="match status" value="1"/>
</dbReference>
<dbReference type="AlphaFoldDB" id="A0A1M7IQ02"/>
<evidence type="ECO:0000313" key="2">
    <source>
        <dbReference type="EMBL" id="SHM42810.1"/>
    </source>
</evidence>
<evidence type="ECO:0000313" key="3">
    <source>
        <dbReference type="Proteomes" id="UP000184121"/>
    </source>
</evidence>
<dbReference type="PANTHER" id="PTHR22916">
    <property type="entry name" value="GLYCOSYLTRANSFERASE"/>
    <property type="match status" value="1"/>
</dbReference>
<keyword evidence="2" id="KW-0808">Transferase</keyword>
<dbReference type="EMBL" id="FRBY01000004">
    <property type="protein sequence ID" value="SHM42810.1"/>
    <property type="molecule type" value="Genomic_DNA"/>
</dbReference>
<keyword evidence="3" id="KW-1185">Reference proteome</keyword>
<dbReference type="InterPro" id="IPR029044">
    <property type="entry name" value="Nucleotide-diphossugar_trans"/>
</dbReference>
<dbReference type="InterPro" id="IPR001173">
    <property type="entry name" value="Glyco_trans_2-like"/>
</dbReference>
<name>A0A1M7IQ02_9FLAO</name>
<dbReference type="OrthoDB" id="9788101at2"/>
<dbReference type="RefSeq" id="WP_072974022.1">
    <property type="nucleotide sequence ID" value="NZ_FRBY01000004.1"/>
</dbReference>
<protein>
    <submittedName>
        <fullName evidence="2">Glycosyltransferase</fullName>
    </submittedName>
</protein>
<organism evidence="2 3">
    <name type="scientific">Flavobacterium saccharophilum</name>
    <dbReference type="NCBI Taxonomy" id="29534"/>
    <lineage>
        <taxon>Bacteria</taxon>
        <taxon>Pseudomonadati</taxon>
        <taxon>Bacteroidota</taxon>
        <taxon>Flavobacteriia</taxon>
        <taxon>Flavobacteriales</taxon>
        <taxon>Flavobacteriaceae</taxon>
        <taxon>Flavobacterium</taxon>
    </lineage>
</organism>
<gene>
    <name evidence="2" type="ORF">SAMN05444366_3241</name>
</gene>
<evidence type="ECO:0000259" key="1">
    <source>
        <dbReference type="Pfam" id="PF00535"/>
    </source>
</evidence>
<dbReference type="Proteomes" id="UP000184121">
    <property type="component" value="Unassembled WGS sequence"/>
</dbReference>
<reference evidence="3" key="1">
    <citation type="submission" date="2016-11" db="EMBL/GenBank/DDBJ databases">
        <authorList>
            <person name="Varghese N."/>
            <person name="Submissions S."/>
        </authorList>
    </citation>
    <scope>NUCLEOTIDE SEQUENCE [LARGE SCALE GENOMIC DNA]</scope>
    <source>
        <strain evidence="3">DSM 1811</strain>
    </source>
</reference>
<dbReference type="STRING" id="29534.SAMN05444366_3241"/>
<dbReference type="CDD" id="cd06433">
    <property type="entry name" value="GT_2_WfgS_like"/>
    <property type="match status" value="1"/>
</dbReference>